<accession>A0A423PKX5</accession>
<dbReference type="InterPro" id="IPR009075">
    <property type="entry name" value="AcylCo_DH/oxidase_C"/>
</dbReference>
<name>A0A423PKX5_9GAMM</name>
<comment type="catalytic activity">
    <reaction evidence="11">
        <text>a long-chain 2,3-saturated fatty acyl-CoA + oxidized [electron-transfer flavoprotein] + H(+) = a long-chain (2E)-enoyl-CoA + reduced [electron-transfer flavoprotein]</text>
        <dbReference type="Rhea" id="RHEA:17721"/>
        <dbReference type="Rhea" id="RHEA-COMP:10685"/>
        <dbReference type="Rhea" id="RHEA-COMP:10686"/>
        <dbReference type="ChEBI" id="CHEBI:15378"/>
        <dbReference type="ChEBI" id="CHEBI:57692"/>
        <dbReference type="ChEBI" id="CHEBI:58307"/>
        <dbReference type="ChEBI" id="CHEBI:83721"/>
        <dbReference type="ChEBI" id="CHEBI:83727"/>
        <dbReference type="EC" id="1.3.8.8"/>
    </reaction>
</comment>
<dbReference type="InterPro" id="IPR009100">
    <property type="entry name" value="AcylCoA_DH/oxidase_NM_dom_sf"/>
</dbReference>
<keyword evidence="9" id="KW-0560">Oxidoreductase</keyword>
<dbReference type="GO" id="GO:0004466">
    <property type="term" value="F:long-chain fatty acyl-CoA dehydrogenase activity"/>
    <property type="evidence" value="ECO:0007669"/>
    <property type="project" value="UniProtKB-EC"/>
</dbReference>
<evidence type="ECO:0000256" key="10">
    <source>
        <dbReference type="ARBA" id="ARBA00047882"/>
    </source>
</evidence>
<dbReference type="Pfam" id="PF02770">
    <property type="entry name" value="Acyl-CoA_dh_M"/>
    <property type="match status" value="1"/>
</dbReference>
<dbReference type="Pfam" id="PF00441">
    <property type="entry name" value="Acyl-CoA_dh_1"/>
    <property type="match status" value="1"/>
</dbReference>
<evidence type="ECO:0000256" key="5">
    <source>
        <dbReference type="ARBA" id="ARBA00012040"/>
    </source>
</evidence>
<dbReference type="InterPro" id="IPR006091">
    <property type="entry name" value="Acyl-CoA_Oxase/DH_mid-dom"/>
</dbReference>
<dbReference type="GO" id="GO:0070991">
    <property type="term" value="F:medium-chain fatty acyl-CoA dehydrogenase activity"/>
    <property type="evidence" value="ECO:0007669"/>
    <property type="project" value="UniProtKB-EC"/>
</dbReference>
<comment type="cofactor">
    <cofactor evidence="1">
        <name>FAD</name>
        <dbReference type="ChEBI" id="CHEBI:57692"/>
    </cofactor>
</comment>
<dbReference type="InterPro" id="IPR013786">
    <property type="entry name" value="AcylCoA_DH/ox_N"/>
</dbReference>
<dbReference type="Pfam" id="PF02771">
    <property type="entry name" value="Acyl-CoA_dh_N"/>
    <property type="match status" value="1"/>
</dbReference>
<dbReference type="EC" id="1.3.8.7" evidence="4"/>
<gene>
    <name evidence="16" type="ORF">SAOR_10940</name>
</gene>
<feature type="domain" description="Acyl-CoA dehydrogenase/oxidase C-terminal" evidence="12">
    <location>
        <begin position="308"/>
        <end position="455"/>
    </location>
</feature>
<evidence type="ECO:0000256" key="1">
    <source>
        <dbReference type="ARBA" id="ARBA00001974"/>
    </source>
</evidence>
<dbReference type="AlphaFoldDB" id="A0A423PKX5"/>
<evidence type="ECO:0000256" key="6">
    <source>
        <dbReference type="ARBA" id="ARBA00020144"/>
    </source>
</evidence>
<keyword evidence="7" id="KW-0285">Flavoprotein</keyword>
<dbReference type="PROSITE" id="PS00072">
    <property type="entry name" value="ACYL_COA_DH_1"/>
    <property type="match status" value="1"/>
</dbReference>
<dbReference type="NCBIfam" id="NF009586">
    <property type="entry name" value="PRK13026.1"/>
    <property type="match status" value="1"/>
</dbReference>
<dbReference type="UniPathway" id="UPA00659"/>
<evidence type="ECO:0000313" key="16">
    <source>
        <dbReference type="EMBL" id="ROO26211.1"/>
    </source>
</evidence>
<dbReference type="PANTHER" id="PTHR48083">
    <property type="entry name" value="MEDIUM-CHAIN SPECIFIC ACYL-COA DEHYDROGENASE, MITOCHONDRIAL-RELATED"/>
    <property type="match status" value="1"/>
</dbReference>
<comment type="similarity">
    <text evidence="3">Belongs to the acyl-CoA dehydrogenase family.</text>
</comment>
<dbReference type="NCBIfam" id="NF007000">
    <property type="entry name" value="PRK09463.1"/>
    <property type="match status" value="1"/>
</dbReference>
<evidence type="ECO:0000256" key="3">
    <source>
        <dbReference type="ARBA" id="ARBA00009347"/>
    </source>
</evidence>
<organism evidence="16 17">
    <name type="scientific">Salinisphaera orenii MK-B5</name>
    <dbReference type="NCBI Taxonomy" id="856730"/>
    <lineage>
        <taxon>Bacteria</taxon>
        <taxon>Pseudomonadati</taxon>
        <taxon>Pseudomonadota</taxon>
        <taxon>Gammaproteobacteria</taxon>
        <taxon>Salinisphaerales</taxon>
        <taxon>Salinisphaeraceae</taxon>
        <taxon>Salinisphaera</taxon>
    </lineage>
</organism>
<keyword evidence="17" id="KW-1185">Reference proteome</keyword>
<dbReference type="InterPro" id="IPR050741">
    <property type="entry name" value="Acyl-CoA_dehydrogenase"/>
</dbReference>
<dbReference type="InterPro" id="IPR037069">
    <property type="entry name" value="AcylCoA_DH/ox_N_sf"/>
</dbReference>
<dbReference type="SUPFAM" id="SSF56645">
    <property type="entry name" value="Acyl-CoA dehydrogenase NM domain-like"/>
    <property type="match status" value="1"/>
</dbReference>
<comment type="pathway">
    <text evidence="2">Lipid metabolism; fatty acid beta-oxidation.</text>
</comment>
<dbReference type="InterPro" id="IPR046373">
    <property type="entry name" value="Acyl-CoA_Oxase/DH_mid-dom_sf"/>
</dbReference>
<comment type="catalytic activity">
    <reaction evidence="10">
        <text>a medium-chain 2,3-saturated fatty acyl-CoA + oxidized [electron-transfer flavoprotein] + H(+) = a medium-chain (2E)-enoyl-CoA + reduced [electron-transfer flavoprotein]</text>
        <dbReference type="Rhea" id="RHEA:14477"/>
        <dbReference type="Rhea" id="RHEA-COMP:10685"/>
        <dbReference type="Rhea" id="RHEA-COMP:10686"/>
        <dbReference type="ChEBI" id="CHEBI:15378"/>
        <dbReference type="ChEBI" id="CHEBI:57692"/>
        <dbReference type="ChEBI" id="CHEBI:58307"/>
        <dbReference type="ChEBI" id="CHEBI:83723"/>
        <dbReference type="ChEBI" id="CHEBI:83726"/>
        <dbReference type="EC" id="1.3.8.7"/>
    </reaction>
</comment>
<keyword evidence="8" id="KW-0274">FAD</keyword>
<feature type="domain" description="Acyl-CoA oxidase/dehydrogenase middle" evidence="13">
    <location>
        <begin position="189"/>
        <end position="282"/>
    </location>
</feature>
<evidence type="ECO:0000256" key="8">
    <source>
        <dbReference type="ARBA" id="ARBA00022827"/>
    </source>
</evidence>
<dbReference type="Pfam" id="PF09317">
    <property type="entry name" value="ACDH_C"/>
    <property type="match status" value="1"/>
</dbReference>
<dbReference type="Proteomes" id="UP000283993">
    <property type="component" value="Unassembled WGS sequence"/>
</dbReference>
<dbReference type="SUPFAM" id="SSF47203">
    <property type="entry name" value="Acyl-CoA dehydrogenase C-terminal domain-like"/>
    <property type="match status" value="1"/>
</dbReference>
<evidence type="ECO:0000259" key="14">
    <source>
        <dbReference type="Pfam" id="PF02771"/>
    </source>
</evidence>
<dbReference type="PANTHER" id="PTHR48083:SF33">
    <property type="entry name" value="ACYL-COENZYME A DEHYDROGENASE"/>
    <property type="match status" value="1"/>
</dbReference>
<dbReference type="Gene3D" id="1.10.540.10">
    <property type="entry name" value="Acyl-CoA dehydrogenase/oxidase, N-terminal domain"/>
    <property type="match status" value="1"/>
</dbReference>
<evidence type="ECO:0000259" key="15">
    <source>
        <dbReference type="Pfam" id="PF09317"/>
    </source>
</evidence>
<evidence type="ECO:0000313" key="17">
    <source>
        <dbReference type="Proteomes" id="UP000283993"/>
    </source>
</evidence>
<sequence length="770" mass="82642">MRYLIAAIAELSPPATGVDMFATLLKKINDARLLPKISDTERHALEAGSVWVDGEFFSGNPDFSAMMAADYPSLPAEEQAFLDGPVEELLHRVDAWQLHETRRVPEEIWSFLREQGFFGLIIPKAYGGSGFSVLGRSAVMMKTSGLGPVGTLIVIPNTLGAAELLIAYGTEAQKNHYLPGLARGEYVPCFGLTEPTAGSDAASIRAEGVVFAGADGEPQIRLNFAKRYITLAPVANLVSLAFNLHDPDNLLGKGEHPGISVILLEKGMKGLTLGDHHLPISAFDNGPIIGTDVVAPASAIIGGPDNAGQGWRMLMEQLSGGRAVSLPASGVASAKLSAAATGPYSMVREQFGIPVGRMEGVEARVARLSALAYTMESARVYVCAGVDAGHHPPVISAILKQQTTEIGQQLAIDGMDVMAGAGVMQGPNNILGGAYTGAPVSITVEGANILTRTLIIFGQGAVRCHPYALKTLNAIEADDVSAFRSAIVGWLGHSTANFFRGLVRGLTRGRTVKSPVAGETAQYFRKLGWAASRFAFLTDLAMFLIGGKLKQRGKLSGRFADALSWMLFGLTTLRRFEAEGARKEDLPIVHWALHYSLHQVQQAFEGIYANFDVPVLGWLMRYPGRFWLRINPLSTGPSDRMDRAAAAAIQTPGEQYERVALAGLGRPRADEPGMGRLLHAWKCVSEAQEPTFKVRKALHKRRIEAAGLVEALEPAVEAGIITADEAEQVRAAEAARAEAIQVDVFPAEDYYRDTQGGEETQAPMPRAANE</sequence>
<evidence type="ECO:0000256" key="7">
    <source>
        <dbReference type="ARBA" id="ARBA00022630"/>
    </source>
</evidence>
<dbReference type="InterPro" id="IPR006089">
    <property type="entry name" value="Acyl-CoA_DH_CS"/>
</dbReference>
<dbReference type="InterPro" id="IPR036250">
    <property type="entry name" value="AcylCo_DH-like_C"/>
</dbReference>
<comment type="caution">
    <text evidence="16">The sequence shown here is derived from an EMBL/GenBank/DDBJ whole genome shotgun (WGS) entry which is preliminary data.</text>
</comment>
<evidence type="ECO:0000256" key="11">
    <source>
        <dbReference type="ARBA" id="ARBA00049247"/>
    </source>
</evidence>
<evidence type="ECO:0000259" key="13">
    <source>
        <dbReference type="Pfam" id="PF02770"/>
    </source>
</evidence>
<feature type="domain" description="Acyl-CoA dehydrogenase C-terminal bacterial-type" evidence="15">
    <location>
        <begin position="462"/>
        <end position="745"/>
    </location>
</feature>
<evidence type="ECO:0000256" key="9">
    <source>
        <dbReference type="ARBA" id="ARBA00023002"/>
    </source>
</evidence>
<dbReference type="GO" id="GO:0005737">
    <property type="term" value="C:cytoplasm"/>
    <property type="evidence" value="ECO:0007669"/>
    <property type="project" value="UniProtKB-ARBA"/>
</dbReference>
<dbReference type="InterPro" id="IPR015396">
    <property type="entry name" value="FadE_C"/>
</dbReference>
<evidence type="ECO:0000256" key="2">
    <source>
        <dbReference type="ARBA" id="ARBA00005005"/>
    </source>
</evidence>
<dbReference type="Gene3D" id="2.40.110.10">
    <property type="entry name" value="Butyryl-CoA Dehydrogenase, subunit A, domain 2"/>
    <property type="match status" value="1"/>
</dbReference>
<dbReference type="Gene3D" id="1.20.140.10">
    <property type="entry name" value="Butyryl-CoA Dehydrogenase, subunit A, domain 3"/>
    <property type="match status" value="1"/>
</dbReference>
<protein>
    <recommendedName>
        <fullName evidence="6">Acyl-coenzyme A dehydrogenase</fullName>
        <ecNumber evidence="4">1.3.8.7</ecNumber>
        <ecNumber evidence="5">1.3.8.8</ecNumber>
    </recommendedName>
</protein>
<dbReference type="GO" id="GO:0033539">
    <property type="term" value="P:fatty acid beta-oxidation using acyl-CoA dehydrogenase"/>
    <property type="evidence" value="ECO:0007669"/>
    <property type="project" value="InterPro"/>
</dbReference>
<evidence type="ECO:0000259" key="12">
    <source>
        <dbReference type="Pfam" id="PF00441"/>
    </source>
</evidence>
<proteinExistence type="inferred from homology"/>
<dbReference type="EC" id="1.3.8.8" evidence="5"/>
<dbReference type="EMBL" id="AYKH01000023">
    <property type="protein sequence ID" value="ROO26211.1"/>
    <property type="molecule type" value="Genomic_DNA"/>
</dbReference>
<feature type="domain" description="Acyl-CoA dehydrogenase/oxidase N-terminal" evidence="14">
    <location>
        <begin position="87"/>
        <end position="185"/>
    </location>
</feature>
<reference evidence="16 17" key="1">
    <citation type="submission" date="2013-10" db="EMBL/GenBank/DDBJ databases">
        <title>Salinisphaera orenii MK-B5 Genome Sequencing.</title>
        <authorList>
            <person name="Lai Q."/>
            <person name="Li C."/>
            <person name="Shao Z."/>
        </authorList>
    </citation>
    <scope>NUCLEOTIDE SEQUENCE [LARGE SCALE GENOMIC DNA]</scope>
    <source>
        <strain evidence="16 17">MK-B5</strain>
    </source>
</reference>
<dbReference type="GO" id="GO:0050660">
    <property type="term" value="F:flavin adenine dinucleotide binding"/>
    <property type="evidence" value="ECO:0007669"/>
    <property type="project" value="InterPro"/>
</dbReference>
<evidence type="ECO:0000256" key="4">
    <source>
        <dbReference type="ARBA" id="ARBA00012033"/>
    </source>
</evidence>